<accession>A0A0R1JZM2</accession>
<dbReference type="STRING" id="1291734.FD02_GL000796"/>
<reference evidence="2 3" key="1">
    <citation type="journal article" date="2015" name="Genome Announc.">
        <title>Expanding the biotechnology potential of lactobacilli through comparative genomics of 213 strains and associated genera.</title>
        <authorList>
            <person name="Sun Z."/>
            <person name="Harris H.M."/>
            <person name="McCann A."/>
            <person name="Guo C."/>
            <person name="Argimon S."/>
            <person name="Zhang W."/>
            <person name="Yang X."/>
            <person name="Jeffery I.B."/>
            <person name="Cooney J.C."/>
            <person name="Kagawa T.F."/>
            <person name="Liu W."/>
            <person name="Song Y."/>
            <person name="Salvetti E."/>
            <person name="Wrobel A."/>
            <person name="Rasinkangas P."/>
            <person name="Parkhill J."/>
            <person name="Rea M.C."/>
            <person name="O'Sullivan O."/>
            <person name="Ritari J."/>
            <person name="Douillard F.P."/>
            <person name="Paul Ross R."/>
            <person name="Yang R."/>
            <person name="Briner A.E."/>
            <person name="Felis G.E."/>
            <person name="de Vos W.M."/>
            <person name="Barrangou R."/>
            <person name="Klaenhammer T.R."/>
            <person name="Caufield P.W."/>
            <person name="Cui Y."/>
            <person name="Zhang H."/>
            <person name="O'Toole P.W."/>
        </authorList>
    </citation>
    <scope>NUCLEOTIDE SEQUENCE [LARGE SCALE GENOMIC DNA]</scope>
    <source>
        <strain evidence="2 3">JCM 17158</strain>
    </source>
</reference>
<feature type="transmembrane region" description="Helical" evidence="1">
    <location>
        <begin position="6"/>
        <end position="30"/>
    </location>
</feature>
<evidence type="ECO:0000313" key="3">
    <source>
        <dbReference type="Proteomes" id="UP000051804"/>
    </source>
</evidence>
<keyword evidence="1" id="KW-0812">Transmembrane</keyword>
<name>A0A0R1JZM2_9LACO</name>
<dbReference type="AlphaFoldDB" id="A0A0R1JZM2"/>
<comment type="caution">
    <text evidence="2">The sequence shown here is derived from an EMBL/GenBank/DDBJ whole genome shotgun (WGS) entry which is preliminary data.</text>
</comment>
<keyword evidence="1" id="KW-0472">Membrane</keyword>
<dbReference type="PATRIC" id="fig|1291734.4.peg.822"/>
<organism evidence="2 3">
    <name type="scientific">Lacticaseibacillus nasuensis JCM 17158</name>
    <dbReference type="NCBI Taxonomy" id="1291734"/>
    <lineage>
        <taxon>Bacteria</taxon>
        <taxon>Bacillati</taxon>
        <taxon>Bacillota</taxon>
        <taxon>Bacilli</taxon>
        <taxon>Lactobacillales</taxon>
        <taxon>Lactobacillaceae</taxon>
        <taxon>Lacticaseibacillus</taxon>
    </lineage>
</organism>
<dbReference type="Proteomes" id="UP000051804">
    <property type="component" value="Unassembled WGS sequence"/>
</dbReference>
<evidence type="ECO:0000313" key="2">
    <source>
        <dbReference type="EMBL" id="KRK74201.1"/>
    </source>
</evidence>
<gene>
    <name evidence="2" type="ORF">FD02_GL000796</name>
</gene>
<proteinExistence type="predicted"/>
<keyword evidence="3" id="KW-1185">Reference proteome</keyword>
<dbReference type="EMBL" id="AZDJ01000001">
    <property type="protein sequence ID" value="KRK74201.1"/>
    <property type="molecule type" value="Genomic_DNA"/>
</dbReference>
<protein>
    <submittedName>
        <fullName evidence="2">Uncharacterized protein</fullName>
    </submittedName>
</protein>
<evidence type="ECO:0000256" key="1">
    <source>
        <dbReference type="SAM" id="Phobius"/>
    </source>
</evidence>
<sequence>MIETTVALAVFVVLAGLWLGVMHLMVVPLWQDEALIEMFDAERALNDLATDVTPVVQRPSSGAGKEATELKLKRSDQTYLVGVAISPTLNASVLRATGPTGAGYMPLMTGVAAMHWAQLDATHVTFRLETLPRWRGLGYAPGQTFEGVIGRALTR</sequence>
<keyword evidence="1" id="KW-1133">Transmembrane helix</keyword>